<gene>
    <name evidence="1" type="ORF">GTW09_10295</name>
</gene>
<name>A0A6L9MVS3_9ALTE</name>
<dbReference type="Proteomes" id="UP000478837">
    <property type="component" value="Unassembled WGS sequence"/>
</dbReference>
<dbReference type="AlphaFoldDB" id="A0A6L9MVS3"/>
<evidence type="ECO:0000313" key="2">
    <source>
        <dbReference type="Proteomes" id="UP000478837"/>
    </source>
</evidence>
<reference evidence="1 2" key="1">
    <citation type="submission" date="2020-01" db="EMBL/GenBank/DDBJ databases">
        <title>Genomes of bacteria type strains.</title>
        <authorList>
            <person name="Chen J."/>
            <person name="Zhu S."/>
            <person name="Yang J."/>
        </authorList>
    </citation>
    <scope>NUCLEOTIDE SEQUENCE [LARGE SCALE GENOMIC DNA]</scope>
    <source>
        <strain evidence="1 2">LMG 22958</strain>
    </source>
</reference>
<sequence>MTVTEFVDSKSKQLCFYLKAFWNEGLPVEELELFFWDCMEEWGQVDCTLTQPYTEKERVFWHVLHQIHYWNDDKLKNDQILIDELTHCVSFLENAGKCPIDCVGIRP</sequence>
<keyword evidence="2" id="KW-1185">Reference proteome</keyword>
<evidence type="ECO:0000313" key="1">
    <source>
        <dbReference type="EMBL" id="NDW21911.1"/>
    </source>
</evidence>
<dbReference type="EMBL" id="JAAAWP010000005">
    <property type="protein sequence ID" value="NDW21911.1"/>
    <property type="molecule type" value="Genomic_DNA"/>
</dbReference>
<organism evidence="1 2">
    <name type="scientific">Alteromonas hispanica</name>
    <dbReference type="NCBI Taxonomy" id="315421"/>
    <lineage>
        <taxon>Bacteria</taxon>
        <taxon>Pseudomonadati</taxon>
        <taxon>Pseudomonadota</taxon>
        <taxon>Gammaproteobacteria</taxon>
        <taxon>Alteromonadales</taxon>
        <taxon>Alteromonadaceae</taxon>
        <taxon>Alteromonas/Salinimonas group</taxon>
        <taxon>Alteromonas</taxon>
    </lineage>
</organism>
<dbReference type="RefSeq" id="WP_163111806.1">
    <property type="nucleotide sequence ID" value="NZ_JAAAWP010000005.1"/>
</dbReference>
<accession>A0A6L9MVS3</accession>
<protein>
    <submittedName>
        <fullName evidence="1">Uncharacterized protein</fullName>
    </submittedName>
</protein>
<comment type="caution">
    <text evidence="1">The sequence shown here is derived from an EMBL/GenBank/DDBJ whole genome shotgun (WGS) entry which is preliminary data.</text>
</comment>
<proteinExistence type="predicted"/>